<evidence type="ECO:0000313" key="1">
    <source>
        <dbReference type="EMBL" id="TNM42784.1"/>
    </source>
</evidence>
<gene>
    <name evidence="1" type="ORF">FHP29_07200</name>
</gene>
<proteinExistence type="predicted"/>
<sequence length="145" mass="15690">MYAAAPAPRHLPQRVVVAGGPGDALAVFLHRLASALDVPLVPLADLSGPTEAARLAAFDGWVTTADEAWARPLLLERADVLVRADLAAASFAGRVRRTLRRIRSDAREREPDLGWVDRAPAIHPRLSVVRLPDPDAAENWLRSLG</sequence>
<dbReference type="AlphaFoldDB" id="A0A5C4W3F2"/>
<protein>
    <submittedName>
        <fullName evidence="1">Uncharacterized protein</fullName>
    </submittedName>
</protein>
<dbReference type="EMBL" id="VDMP01000020">
    <property type="protein sequence ID" value="TNM42784.1"/>
    <property type="molecule type" value="Genomic_DNA"/>
</dbReference>
<dbReference type="OrthoDB" id="3784509at2"/>
<name>A0A5C4W3F2_9ACTN</name>
<evidence type="ECO:0000313" key="2">
    <source>
        <dbReference type="Proteomes" id="UP000313231"/>
    </source>
</evidence>
<comment type="caution">
    <text evidence="1">The sequence shown here is derived from an EMBL/GenBank/DDBJ whole genome shotgun (WGS) entry which is preliminary data.</text>
</comment>
<dbReference type="RefSeq" id="WP_139622181.1">
    <property type="nucleotide sequence ID" value="NZ_VDMP01000020.1"/>
</dbReference>
<accession>A0A5C4W3F2</accession>
<dbReference type="Proteomes" id="UP000313231">
    <property type="component" value="Unassembled WGS sequence"/>
</dbReference>
<keyword evidence="2" id="KW-1185">Reference proteome</keyword>
<organism evidence="1 2">
    <name type="scientific">Nocardioides albidus</name>
    <dbReference type="NCBI Taxonomy" id="1517589"/>
    <lineage>
        <taxon>Bacteria</taxon>
        <taxon>Bacillati</taxon>
        <taxon>Actinomycetota</taxon>
        <taxon>Actinomycetes</taxon>
        <taxon>Propionibacteriales</taxon>
        <taxon>Nocardioidaceae</taxon>
        <taxon>Nocardioides</taxon>
    </lineage>
</organism>
<reference evidence="1 2" key="1">
    <citation type="journal article" date="2016" name="Int. J. Syst. Evol. Microbiol.">
        <title>Nocardioides albidus sp. nov., an actinobacterium isolated from garden soil.</title>
        <authorList>
            <person name="Singh H."/>
            <person name="Du J."/>
            <person name="Trinh H."/>
            <person name="Won K."/>
            <person name="Yang J.E."/>
            <person name="Yin C."/>
            <person name="Kook M."/>
            <person name="Yi T.H."/>
        </authorList>
    </citation>
    <scope>NUCLEOTIDE SEQUENCE [LARGE SCALE GENOMIC DNA]</scope>
    <source>
        <strain evidence="1 2">CCTCC AB 2015297</strain>
    </source>
</reference>